<keyword evidence="4 10" id="KW-0472">Membrane</keyword>
<dbReference type="InterPro" id="IPR003660">
    <property type="entry name" value="HAMP_dom"/>
</dbReference>
<feature type="coiled-coil region" evidence="8">
    <location>
        <begin position="407"/>
        <end position="434"/>
    </location>
</feature>
<dbReference type="Pfam" id="PF00672">
    <property type="entry name" value="HAMP"/>
    <property type="match status" value="1"/>
</dbReference>
<feature type="compositionally biased region" description="Polar residues" evidence="9">
    <location>
        <begin position="357"/>
        <end position="367"/>
    </location>
</feature>
<evidence type="ECO:0000256" key="2">
    <source>
        <dbReference type="ARBA" id="ARBA00022692"/>
    </source>
</evidence>
<feature type="domain" description="Methyl-accepting transducer" evidence="11">
    <location>
        <begin position="336"/>
        <end position="572"/>
    </location>
</feature>
<dbReference type="GO" id="GO:0004888">
    <property type="term" value="F:transmembrane signaling receptor activity"/>
    <property type="evidence" value="ECO:0007669"/>
    <property type="project" value="InterPro"/>
</dbReference>
<evidence type="ECO:0000256" key="10">
    <source>
        <dbReference type="SAM" id="Phobius"/>
    </source>
</evidence>
<dbReference type="PROSITE" id="PS50111">
    <property type="entry name" value="CHEMOTAXIS_TRANSDUC_2"/>
    <property type="match status" value="1"/>
</dbReference>
<reference evidence="13 14" key="1">
    <citation type="submission" date="2018-01" db="EMBL/GenBank/DDBJ databases">
        <title>Whole genome sequencing of Histamine producing bacteria.</title>
        <authorList>
            <person name="Butler K."/>
        </authorList>
    </citation>
    <scope>NUCLEOTIDE SEQUENCE [LARGE SCALE GENOMIC DNA]</scope>
    <source>
        <strain evidence="13 14">DSM 24669</strain>
    </source>
</reference>
<comment type="similarity">
    <text evidence="6">Belongs to the methyl-accepting chemotaxis (MCP) protein family.</text>
</comment>
<dbReference type="SMART" id="SM00283">
    <property type="entry name" value="MA"/>
    <property type="match status" value="1"/>
</dbReference>
<dbReference type="GO" id="GO:0016020">
    <property type="term" value="C:membrane"/>
    <property type="evidence" value="ECO:0007669"/>
    <property type="project" value="UniProtKB-SubCell"/>
</dbReference>
<dbReference type="GO" id="GO:0007165">
    <property type="term" value="P:signal transduction"/>
    <property type="evidence" value="ECO:0007669"/>
    <property type="project" value="UniProtKB-KW"/>
</dbReference>
<feature type="transmembrane region" description="Helical" evidence="10">
    <location>
        <begin position="254"/>
        <end position="277"/>
    </location>
</feature>
<dbReference type="FunFam" id="1.10.287.950:FF:000001">
    <property type="entry name" value="Methyl-accepting chemotaxis sensory transducer"/>
    <property type="match status" value="1"/>
</dbReference>
<evidence type="ECO:0000256" key="6">
    <source>
        <dbReference type="ARBA" id="ARBA00029447"/>
    </source>
</evidence>
<dbReference type="InterPro" id="IPR004090">
    <property type="entry name" value="Chemotax_Me-accpt_rcpt"/>
</dbReference>
<evidence type="ECO:0000256" key="3">
    <source>
        <dbReference type="ARBA" id="ARBA00022989"/>
    </source>
</evidence>
<evidence type="ECO:0000313" key="14">
    <source>
        <dbReference type="Proteomes" id="UP000240481"/>
    </source>
</evidence>
<dbReference type="Gene3D" id="1.10.287.950">
    <property type="entry name" value="Methyl-accepting chemotaxis protein"/>
    <property type="match status" value="1"/>
</dbReference>
<evidence type="ECO:0000259" key="11">
    <source>
        <dbReference type="PROSITE" id="PS50111"/>
    </source>
</evidence>
<evidence type="ECO:0000256" key="1">
    <source>
        <dbReference type="ARBA" id="ARBA00004141"/>
    </source>
</evidence>
<dbReference type="InterPro" id="IPR032255">
    <property type="entry name" value="HBM"/>
</dbReference>
<dbReference type="Pfam" id="PF00015">
    <property type="entry name" value="MCPsignal"/>
    <property type="match status" value="1"/>
</dbReference>
<dbReference type="CDD" id="cd06225">
    <property type="entry name" value="HAMP"/>
    <property type="match status" value="1"/>
</dbReference>
<evidence type="ECO:0000256" key="5">
    <source>
        <dbReference type="ARBA" id="ARBA00023224"/>
    </source>
</evidence>
<dbReference type="SUPFAM" id="SSF58104">
    <property type="entry name" value="Methyl-accepting chemotaxis protein (MCP) signaling domain"/>
    <property type="match status" value="1"/>
</dbReference>
<sequence length="608" mass="66614">MKIKHKLLGLTGISVSALLLSLTLSWFANERVAAIDRATLTVSELEVTLLNLRRNEKDFLARFDIKYQGQFNENTALFEQQLASLNRNVTELELQLVHMDTLPQFIQNYQQGMMAMIAGYQVLGLTSQQGLNLAFEQAAEALQQSASRQLDAQAIFSLIQDAKLFTATQNLAYFQDYQTAYQQELELVGARVKTPLVAFNNALEQVVAQNKIVGLDHKSGLRGDIRQQSHQLEQAFNEMSVQLHEIAETQRQDIMTVTIIAVLIVIAALLTLSMFISQSIQQRISAMSKLMSDIATSHDLTYRADESGRDEISDMAVNFNYLLTGLRQLVSDVQTAITELGAASEQLQRRSRDTESAMAQQQAETDSVATAVTEMGVTIREIAMNTETAAGNAHSSHQGATEGLQEVNMTKTRIRQLSDDLAQTSDEIANLSGLSDNIGSVLDVIKGIAEQTNLLALNAAIEAARAGEQGRGFAVVADEVRTLALRTRQSTEEITTIIGSLQGQTEQVVAHISRCREQGDMSVEQVDNAEQKISQIMTDMQAIMDTSTQIATAVEEQSHVSNEVAQNVTVIRDITTSNAEISHENAQAANAVADQAQGLAKAIAHYQA</sequence>
<organism evidence="13 14">
    <name type="scientific">Photobacterium swingsii</name>
    <dbReference type="NCBI Taxonomy" id="680026"/>
    <lineage>
        <taxon>Bacteria</taxon>
        <taxon>Pseudomonadati</taxon>
        <taxon>Pseudomonadota</taxon>
        <taxon>Gammaproteobacteria</taxon>
        <taxon>Vibrionales</taxon>
        <taxon>Vibrionaceae</taxon>
        <taxon>Photobacterium</taxon>
    </lineage>
</organism>
<comment type="subcellular location">
    <subcellularLocation>
        <location evidence="1">Membrane</location>
        <topology evidence="1">Multi-pass membrane protein</topology>
    </subcellularLocation>
</comment>
<dbReference type="GO" id="GO:0006935">
    <property type="term" value="P:chemotaxis"/>
    <property type="evidence" value="ECO:0007669"/>
    <property type="project" value="InterPro"/>
</dbReference>
<evidence type="ECO:0000256" key="8">
    <source>
        <dbReference type="SAM" id="Coils"/>
    </source>
</evidence>
<feature type="coiled-coil region" evidence="8">
    <location>
        <begin position="35"/>
        <end position="95"/>
    </location>
</feature>
<feature type="domain" description="HAMP" evidence="12">
    <location>
        <begin position="278"/>
        <end position="331"/>
    </location>
</feature>
<evidence type="ECO:0000256" key="9">
    <source>
        <dbReference type="SAM" id="MobiDB-lite"/>
    </source>
</evidence>
<name>A0A0J8V6F6_9GAMM</name>
<evidence type="ECO:0000256" key="7">
    <source>
        <dbReference type="PROSITE-ProRule" id="PRU00284"/>
    </source>
</evidence>
<dbReference type="SMART" id="SM00304">
    <property type="entry name" value="HAMP"/>
    <property type="match status" value="2"/>
</dbReference>
<keyword evidence="5 7" id="KW-0807">Transducer</keyword>
<keyword evidence="3 10" id="KW-1133">Transmembrane helix</keyword>
<feature type="region of interest" description="Disordered" evidence="9">
    <location>
        <begin position="347"/>
        <end position="367"/>
    </location>
</feature>
<keyword evidence="2 10" id="KW-0812">Transmembrane</keyword>
<dbReference type="CDD" id="cd11386">
    <property type="entry name" value="MCP_signal"/>
    <property type="match status" value="1"/>
</dbReference>
<dbReference type="EMBL" id="PYLZ01000015">
    <property type="protein sequence ID" value="PSW21637.1"/>
    <property type="molecule type" value="Genomic_DNA"/>
</dbReference>
<proteinExistence type="inferred from homology"/>
<evidence type="ECO:0000259" key="12">
    <source>
        <dbReference type="PROSITE" id="PS50885"/>
    </source>
</evidence>
<accession>A0A0J8V6F6</accession>
<dbReference type="STRING" id="680026.AB733_21170"/>
<dbReference type="Proteomes" id="UP000240481">
    <property type="component" value="Unassembled WGS sequence"/>
</dbReference>
<dbReference type="SMART" id="SM01358">
    <property type="entry name" value="HBM"/>
    <property type="match status" value="1"/>
</dbReference>
<dbReference type="PANTHER" id="PTHR32089">
    <property type="entry name" value="METHYL-ACCEPTING CHEMOTAXIS PROTEIN MCPB"/>
    <property type="match status" value="1"/>
</dbReference>
<keyword evidence="8" id="KW-0175">Coiled coil</keyword>
<dbReference type="AlphaFoldDB" id="A0A0J8V6F6"/>
<evidence type="ECO:0000313" key="13">
    <source>
        <dbReference type="EMBL" id="PSW21637.1"/>
    </source>
</evidence>
<dbReference type="PRINTS" id="PR00260">
    <property type="entry name" value="CHEMTRNSDUCR"/>
</dbReference>
<protein>
    <submittedName>
        <fullName evidence="13">Methyl-accepting chemotaxis protein</fullName>
    </submittedName>
</protein>
<keyword evidence="14" id="KW-1185">Reference proteome</keyword>
<evidence type="ECO:0000256" key="4">
    <source>
        <dbReference type="ARBA" id="ARBA00023136"/>
    </source>
</evidence>
<dbReference type="InterPro" id="IPR004089">
    <property type="entry name" value="MCPsignal_dom"/>
</dbReference>
<gene>
    <name evidence="13" type="ORF">C9I94_21450</name>
</gene>
<comment type="caution">
    <text evidence="13">The sequence shown here is derived from an EMBL/GenBank/DDBJ whole genome shotgun (WGS) entry which is preliminary data.</text>
</comment>
<dbReference type="PANTHER" id="PTHR32089:SF119">
    <property type="entry name" value="METHYL-ACCEPTING CHEMOTAXIS PROTEIN CTPL"/>
    <property type="match status" value="1"/>
</dbReference>
<dbReference type="RefSeq" id="WP_048900576.1">
    <property type="nucleotide sequence ID" value="NZ_AP024852.1"/>
</dbReference>
<dbReference type="PROSITE" id="PS50885">
    <property type="entry name" value="HAMP"/>
    <property type="match status" value="1"/>
</dbReference>